<organism evidence="1 2">
    <name type="scientific">Chryseobacterium metallicongregator</name>
    <dbReference type="NCBI Taxonomy" id="3073042"/>
    <lineage>
        <taxon>Bacteria</taxon>
        <taxon>Pseudomonadati</taxon>
        <taxon>Bacteroidota</taxon>
        <taxon>Flavobacteriia</taxon>
        <taxon>Flavobacteriales</taxon>
        <taxon>Weeksellaceae</taxon>
        <taxon>Chryseobacterium group</taxon>
        <taxon>Chryseobacterium</taxon>
    </lineage>
</organism>
<evidence type="ECO:0000313" key="2">
    <source>
        <dbReference type="Proteomes" id="UP001260959"/>
    </source>
</evidence>
<dbReference type="Proteomes" id="UP001260959">
    <property type="component" value="Unassembled WGS sequence"/>
</dbReference>
<reference evidence="1 2" key="1">
    <citation type="submission" date="2023-08" db="EMBL/GenBank/DDBJ databases">
        <authorList>
            <person name="Maltman C."/>
        </authorList>
    </citation>
    <scope>NUCLEOTIDE SEQUENCE [LARGE SCALE GENOMIC DNA]</scope>
    <source>
        <strain evidence="1 2">ES2</strain>
    </source>
</reference>
<name>A0ABU1E3T3_9FLAO</name>
<gene>
    <name evidence="1" type="ORF">REB14_09790</name>
</gene>
<evidence type="ECO:0000313" key="1">
    <source>
        <dbReference type="EMBL" id="MDR4952463.1"/>
    </source>
</evidence>
<dbReference type="RefSeq" id="WP_309522067.1">
    <property type="nucleotide sequence ID" value="NZ_JAVIXS010000006.1"/>
</dbReference>
<protein>
    <submittedName>
        <fullName evidence="1">Uncharacterized protein</fullName>
    </submittedName>
</protein>
<sequence>MPNFQLSGTTSSAEPTIMYDIINNDGSRATDTFSYTFLAGKIGTGTRNLDHVNTNVLHQNPHSHSFNTNSVNGGVAQQSINVQPQSLSVNMFVYLGK</sequence>
<accession>A0ABU1E3T3</accession>
<proteinExistence type="predicted"/>
<comment type="caution">
    <text evidence="1">The sequence shown here is derived from an EMBL/GenBank/DDBJ whole genome shotgun (WGS) entry which is preliminary data.</text>
</comment>
<dbReference type="EMBL" id="JAVIXS010000006">
    <property type="protein sequence ID" value="MDR4952463.1"/>
    <property type="molecule type" value="Genomic_DNA"/>
</dbReference>
<keyword evidence="2" id="KW-1185">Reference proteome</keyword>